<organism evidence="1">
    <name type="scientific">Edafosvirus sp</name>
    <dbReference type="NCBI Taxonomy" id="2487765"/>
    <lineage>
        <taxon>Viruses</taxon>
        <taxon>Varidnaviria</taxon>
        <taxon>Bamfordvirae</taxon>
        <taxon>Nucleocytoviricota</taxon>
        <taxon>Megaviricetes</taxon>
        <taxon>Imitervirales</taxon>
        <taxon>Mimiviridae</taxon>
        <taxon>Klosneuvirinae</taxon>
    </lineage>
</organism>
<name>A0A3G4ZYQ4_9VIRU</name>
<protein>
    <submittedName>
        <fullName evidence="1">Uncharacterized protein</fullName>
    </submittedName>
</protein>
<evidence type="ECO:0000313" key="1">
    <source>
        <dbReference type="EMBL" id="AYV78713.1"/>
    </source>
</evidence>
<proteinExistence type="predicted"/>
<reference evidence="1" key="1">
    <citation type="submission" date="2018-10" db="EMBL/GenBank/DDBJ databases">
        <title>Hidden diversity of soil giant viruses.</title>
        <authorList>
            <person name="Schulz F."/>
            <person name="Alteio L."/>
            <person name="Goudeau D."/>
            <person name="Ryan E.M."/>
            <person name="Malmstrom R.R."/>
            <person name="Blanchard J."/>
            <person name="Woyke T."/>
        </authorList>
    </citation>
    <scope>NUCLEOTIDE SEQUENCE</scope>
    <source>
        <strain evidence="1">EDV1</strain>
    </source>
</reference>
<gene>
    <name evidence="1" type="ORF">Edafosvirus27_2</name>
</gene>
<dbReference type="EMBL" id="MK072092">
    <property type="protein sequence ID" value="AYV78713.1"/>
    <property type="molecule type" value="Genomic_DNA"/>
</dbReference>
<accession>A0A3G4ZYQ4</accession>
<sequence length="58" mass="6987">MDTNIIKRYDEITSKLRKQIHNIILNLINDKTTTINKSFENNGEIRKIEFKYLCIIFK</sequence>